<feature type="domain" description="SAF" evidence="2">
    <location>
        <begin position="54"/>
        <end position="118"/>
    </location>
</feature>
<dbReference type="CDD" id="cd11614">
    <property type="entry name" value="SAF_CpaB_FlgA_like"/>
    <property type="match status" value="1"/>
</dbReference>
<sequence length="232" mass="24714">MPLPSPQHSSTRAIPSRRSLYRRALLRKGLAGLLTIIAVWLFTTVLGLTHGAEASAWVTIRDMEAGEQLTENDVRSVPIEASLLTPSANAITREYLASGNVLTAPITSGEVVTASRLRSPDSFDKLPANRRAVRIPLADVGSASILRAGSHVDIHSPPTALSSPLTCLFFRLTRPPGTATPKLLEQSLMSPLTEHPSSWPRSAPQLTTAAQSPLPSGVAEPQPCPVHCPTST</sequence>
<dbReference type="Pfam" id="PF08666">
    <property type="entry name" value="SAF"/>
    <property type="match status" value="1"/>
</dbReference>
<protein>
    <submittedName>
        <fullName evidence="3">Flp pilus assembly protein CpaB</fullName>
    </submittedName>
</protein>
<reference evidence="3 4" key="1">
    <citation type="submission" date="2018-06" db="EMBL/GenBank/DDBJ databases">
        <authorList>
            <consortium name="Pathogen Informatics"/>
            <person name="Doyle S."/>
        </authorList>
    </citation>
    <scope>NUCLEOTIDE SEQUENCE [LARGE SCALE GENOMIC DNA]</scope>
    <source>
        <strain evidence="3 4">NCTC7915</strain>
    </source>
</reference>
<evidence type="ECO:0000256" key="1">
    <source>
        <dbReference type="SAM" id="MobiDB-lite"/>
    </source>
</evidence>
<dbReference type="Proteomes" id="UP000254118">
    <property type="component" value="Unassembled WGS sequence"/>
</dbReference>
<comment type="caution">
    <text evidence="3">The sequence shown here is derived from an EMBL/GenBank/DDBJ whole genome shotgun (WGS) entry which is preliminary data.</text>
</comment>
<dbReference type="EMBL" id="UFYA01000001">
    <property type="protein sequence ID" value="STD11396.1"/>
    <property type="molecule type" value="Genomic_DNA"/>
</dbReference>
<evidence type="ECO:0000313" key="3">
    <source>
        <dbReference type="EMBL" id="STD11396.1"/>
    </source>
</evidence>
<dbReference type="InterPro" id="IPR013974">
    <property type="entry name" value="SAF"/>
</dbReference>
<dbReference type="RefSeq" id="WP_147279224.1">
    <property type="nucleotide sequence ID" value="NZ_UFYA01000001.1"/>
</dbReference>
<name>A0AA46H0W0_9MICO</name>
<gene>
    <name evidence="3" type="ORF">NCTC7915_01579</name>
</gene>
<evidence type="ECO:0000313" key="4">
    <source>
        <dbReference type="Proteomes" id="UP000254118"/>
    </source>
</evidence>
<dbReference type="AlphaFoldDB" id="A0AA46H0W0"/>
<proteinExistence type="predicted"/>
<feature type="compositionally biased region" description="Polar residues" evidence="1">
    <location>
        <begin position="190"/>
        <end position="214"/>
    </location>
</feature>
<accession>A0AA46H0W0</accession>
<organism evidence="3 4">
    <name type="scientific">Dermatophilus congolensis</name>
    <dbReference type="NCBI Taxonomy" id="1863"/>
    <lineage>
        <taxon>Bacteria</taxon>
        <taxon>Bacillati</taxon>
        <taxon>Actinomycetota</taxon>
        <taxon>Actinomycetes</taxon>
        <taxon>Micrococcales</taxon>
        <taxon>Dermatophilaceae</taxon>
        <taxon>Dermatophilus</taxon>
    </lineage>
</organism>
<feature type="region of interest" description="Disordered" evidence="1">
    <location>
        <begin position="190"/>
        <end position="232"/>
    </location>
</feature>
<dbReference type="SMART" id="SM00858">
    <property type="entry name" value="SAF"/>
    <property type="match status" value="1"/>
</dbReference>
<evidence type="ECO:0000259" key="2">
    <source>
        <dbReference type="SMART" id="SM00858"/>
    </source>
</evidence>